<sequence>MAIATKEGVVVVNIHPENSTARRKPDHVISKQSHEKAFQHALKNTNEYKEKISKINSAEAAREGLESLLKAGQVSAKSAPVPSKAAEKPSLKASGAVRSLEMIGDDDDPRNGEFVTTAPVIFVDKKASARIKELIDQWHNQFRRKVVTAKEKTTKIEVAKGVLKAISLSALCCNLAKIPKTKIGLDLISTQHGIVMYG</sequence>
<proteinExistence type="predicted"/>
<gene>
    <name evidence="1" type="ORF">NBR_LOCUS20688</name>
</gene>
<evidence type="ECO:0000313" key="3">
    <source>
        <dbReference type="WBParaSite" id="NBR_0002068701-mRNA-1"/>
    </source>
</evidence>
<dbReference type="Proteomes" id="UP000271162">
    <property type="component" value="Unassembled WGS sequence"/>
</dbReference>
<reference evidence="3" key="1">
    <citation type="submission" date="2017-02" db="UniProtKB">
        <authorList>
            <consortium name="WormBaseParasite"/>
        </authorList>
    </citation>
    <scope>IDENTIFICATION</scope>
</reference>
<dbReference type="STRING" id="27835.A0A0N4YTW5"/>
<dbReference type="EMBL" id="UYSL01025417">
    <property type="protein sequence ID" value="VDL84426.1"/>
    <property type="molecule type" value="Genomic_DNA"/>
</dbReference>
<reference evidence="1 2" key="2">
    <citation type="submission" date="2018-11" db="EMBL/GenBank/DDBJ databases">
        <authorList>
            <consortium name="Pathogen Informatics"/>
        </authorList>
    </citation>
    <scope>NUCLEOTIDE SEQUENCE [LARGE SCALE GENOMIC DNA]</scope>
</reference>
<organism evidence="3">
    <name type="scientific">Nippostrongylus brasiliensis</name>
    <name type="common">Rat hookworm</name>
    <dbReference type="NCBI Taxonomy" id="27835"/>
    <lineage>
        <taxon>Eukaryota</taxon>
        <taxon>Metazoa</taxon>
        <taxon>Ecdysozoa</taxon>
        <taxon>Nematoda</taxon>
        <taxon>Chromadorea</taxon>
        <taxon>Rhabditida</taxon>
        <taxon>Rhabditina</taxon>
        <taxon>Rhabditomorpha</taxon>
        <taxon>Strongyloidea</taxon>
        <taxon>Heligmosomidae</taxon>
        <taxon>Nippostrongylus</taxon>
    </lineage>
</organism>
<dbReference type="AlphaFoldDB" id="A0A0N4YTW5"/>
<protein>
    <submittedName>
        <fullName evidence="3">Pre-mRNA-processing protein 45</fullName>
    </submittedName>
</protein>
<dbReference type="WBParaSite" id="NBR_0002068701-mRNA-1">
    <property type="protein sequence ID" value="NBR_0002068701-mRNA-1"/>
    <property type="gene ID" value="NBR_0002068701"/>
</dbReference>
<name>A0A0N4YTW5_NIPBR</name>
<accession>A0A0N4YTW5</accession>
<evidence type="ECO:0000313" key="1">
    <source>
        <dbReference type="EMBL" id="VDL84426.1"/>
    </source>
</evidence>
<keyword evidence="2" id="KW-1185">Reference proteome</keyword>
<evidence type="ECO:0000313" key="2">
    <source>
        <dbReference type="Proteomes" id="UP000271162"/>
    </source>
</evidence>